<dbReference type="InterPro" id="IPR015943">
    <property type="entry name" value="WD40/YVTN_repeat-like_dom_sf"/>
</dbReference>
<accession>A0A4V6PBT2</accession>
<name>A0A4V6PBT2_9ACTN</name>
<dbReference type="Gene3D" id="2.130.10.10">
    <property type="entry name" value="YVTN repeat-like/Quinoprotein amine dehydrogenase"/>
    <property type="match status" value="1"/>
</dbReference>
<feature type="region of interest" description="Disordered" evidence="1">
    <location>
        <begin position="261"/>
        <end position="298"/>
    </location>
</feature>
<reference evidence="3 4" key="1">
    <citation type="submission" date="2019-03" db="EMBL/GenBank/DDBJ databases">
        <title>Draft genome sequences of novel Actinobacteria.</title>
        <authorList>
            <person name="Sahin N."/>
            <person name="Ay H."/>
            <person name="Saygin H."/>
        </authorList>
    </citation>
    <scope>NUCLEOTIDE SEQUENCE [LARGE SCALE GENOMIC DNA]</scope>
    <source>
        <strain evidence="3 4">DSM 41900</strain>
    </source>
</reference>
<comment type="caution">
    <text evidence="3">The sequence shown here is derived from an EMBL/GenBank/DDBJ whole genome shotgun (WGS) entry which is preliminary data.</text>
</comment>
<dbReference type="OrthoDB" id="9801244at2"/>
<dbReference type="EMBL" id="SMKI01000116">
    <property type="protein sequence ID" value="TDC75205.1"/>
    <property type="molecule type" value="Genomic_DNA"/>
</dbReference>
<evidence type="ECO:0000313" key="3">
    <source>
        <dbReference type="EMBL" id="TDC75205.1"/>
    </source>
</evidence>
<evidence type="ECO:0000256" key="2">
    <source>
        <dbReference type="SAM" id="Phobius"/>
    </source>
</evidence>
<gene>
    <name evidence="3" type="ORF">E1283_13225</name>
</gene>
<feature type="region of interest" description="Disordered" evidence="1">
    <location>
        <begin position="1"/>
        <end position="22"/>
    </location>
</feature>
<organism evidence="3 4">
    <name type="scientific">Streptomyces hainanensis</name>
    <dbReference type="NCBI Taxonomy" id="402648"/>
    <lineage>
        <taxon>Bacteria</taxon>
        <taxon>Bacillati</taxon>
        <taxon>Actinomycetota</taxon>
        <taxon>Actinomycetes</taxon>
        <taxon>Kitasatosporales</taxon>
        <taxon>Streptomycetaceae</taxon>
        <taxon>Streptomyces</taxon>
    </lineage>
</organism>
<dbReference type="AlphaFoldDB" id="A0A4V6PBT2"/>
<keyword evidence="2" id="KW-1133">Transmembrane helix</keyword>
<sequence>MAATPGVAAADAPPSFTIDDPRITESSGLAASTRHPDVYWTHNDQDPAGPNVYAVDGTTGETVATVTLQGVEARDMEAISLGPDGDVYVGDIGDNFDGGWSEVWIYRFPEPAELADTTVTPTVYTVVYDDGPRDAEALMVHPVTGRVYIASKKDDGTAALYAGPAELSAEGVNTFERTADLGVWVTDGAFSPDGSRLMLRGYFVARMFRWTDAGPEPIDRSLFPPVQQQGESVTFTPDGRTLMFGTEGAGSGVEPVELEGELLPDSARDEDAAAGDGEGRRDGTGGGDAAAGDPDGEEGSLPLPLVAAVVGGVALLAWLLRLGRGGGGRRRGGSA</sequence>
<dbReference type="Proteomes" id="UP000295345">
    <property type="component" value="Unassembled WGS sequence"/>
</dbReference>
<evidence type="ECO:0000313" key="4">
    <source>
        <dbReference type="Proteomes" id="UP000295345"/>
    </source>
</evidence>
<dbReference type="SUPFAM" id="SSF75011">
    <property type="entry name" value="3-carboxy-cis,cis-mucoante lactonizing enzyme"/>
    <property type="match status" value="1"/>
</dbReference>
<evidence type="ECO:0008006" key="5">
    <source>
        <dbReference type="Google" id="ProtNLM"/>
    </source>
</evidence>
<feature type="compositionally biased region" description="Low complexity" evidence="1">
    <location>
        <begin position="1"/>
        <end position="14"/>
    </location>
</feature>
<keyword evidence="2" id="KW-0812">Transmembrane</keyword>
<feature type="transmembrane region" description="Helical" evidence="2">
    <location>
        <begin position="301"/>
        <end position="320"/>
    </location>
</feature>
<keyword evidence="2" id="KW-0472">Membrane</keyword>
<proteinExistence type="predicted"/>
<protein>
    <recommendedName>
        <fullName evidence="5">WD40 repeat domain-containing protein</fullName>
    </recommendedName>
</protein>
<keyword evidence="4" id="KW-1185">Reference proteome</keyword>
<evidence type="ECO:0000256" key="1">
    <source>
        <dbReference type="SAM" id="MobiDB-lite"/>
    </source>
</evidence>
<feature type="compositionally biased region" description="Basic and acidic residues" evidence="1">
    <location>
        <begin position="266"/>
        <end position="283"/>
    </location>
</feature>